<organism evidence="1 2">
    <name type="scientific">Candidatus Alectryocaccomicrobium excrementavium</name>
    <dbReference type="NCBI Taxonomy" id="2840668"/>
    <lineage>
        <taxon>Bacteria</taxon>
        <taxon>Bacillati</taxon>
        <taxon>Bacillota</taxon>
        <taxon>Clostridia</taxon>
        <taxon>Candidatus Alectryocaccomicrobium</taxon>
    </lineage>
</organism>
<evidence type="ECO:0000313" key="1">
    <source>
        <dbReference type="EMBL" id="HIS91786.1"/>
    </source>
</evidence>
<sequence>MPAAVRKLAISFGMVYIPISLYTAVQEKGIGFHQITRDGMRQPRFKGFRSDA</sequence>
<protein>
    <submittedName>
        <fullName evidence="1">Uncharacterized protein</fullName>
    </submittedName>
</protein>
<accession>A0A9D1FYE4</accession>
<gene>
    <name evidence="1" type="ORF">IAA84_02085</name>
</gene>
<proteinExistence type="predicted"/>
<dbReference type="EMBL" id="DVJN01000039">
    <property type="protein sequence ID" value="HIS91786.1"/>
    <property type="molecule type" value="Genomic_DNA"/>
</dbReference>
<dbReference type="AlphaFoldDB" id="A0A9D1FYE4"/>
<reference evidence="1" key="1">
    <citation type="submission" date="2020-10" db="EMBL/GenBank/DDBJ databases">
        <authorList>
            <person name="Gilroy R."/>
        </authorList>
    </citation>
    <scope>NUCLEOTIDE SEQUENCE</scope>
    <source>
        <strain evidence="1">13766</strain>
    </source>
</reference>
<name>A0A9D1FYE4_9FIRM</name>
<reference evidence="1" key="2">
    <citation type="journal article" date="2021" name="PeerJ">
        <title>Extensive microbial diversity within the chicken gut microbiome revealed by metagenomics and culture.</title>
        <authorList>
            <person name="Gilroy R."/>
            <person name="Ravi A."/>
            <person name="Getino M."/>
            <person name="Pursley I."/>
            <person name="Horton D.L."/>
            <person name="Alikhan N.F."/>
            <person name="Baker D."/>
            <person name="Gharbi K."/>
            <person name="Hall N."/>
            <person name="Watson M."/>
            <person name="Adriaenssens E.M."/>
            <person name="Foster-Nyarko E."/>
            <person name="Jarju S."/>
            <person name="Secka A."/>
            <person name="Antonio M."/>
            <person name="Oren A."/>
            <person name="Chaudhuri R.R."/>
            <person name="La Ragione R."/>
            <person name="Hildebrand F."/>
            <person name="Pallen M.J."/>
        </authorList>
    </citation>
    <scope>NUCLEOTIDE SEQUENCE</scope>
    <source>
        <strain evidence="1">13766</strain>
    </source>
</reference>
<comment type="caution">
    <text evidence="1">The sequence shown here is derived from an EMBL/GenBank/DDBJ whole genome shotgun (WGS) entry which is preliminary data.</text>
</comment>
<dbReference type="Proteomes" id="UP000824140">
    <property type="component" value="Unassembled WGS sequence"/>
</dbReference>
<evidence type="ECO:0000313" key="2">
    <source>
        <dbReference type="Proteomes" id="UP000824140"/>
    </source>
</evidence>